<dbReference type="Proteomes" id="UP001642540">
    <property type="component" value="Unassembled WGS sequence"/>
</dbReference>
<feature type="compositionally biased region" description="Low complexity" evidence="1">
    <location>
        <begin position="199"/>
        <end position="234"/>
    </location>
</feature>
<feature type="region of interest" description="Disordered" evidence="1">
    <location>
        <begin position="79"/>
        <end position="261"/>
    </location>
</feature>
<feature type="signal peptide" evidence="2">
    <location>
        <begin position="1"/>
        <end position="20"/>
    </location>
</feature>
<reference evidence="3 4" key="1">
    <citation type="submission" date="2024-08" db="EMBL/GenBank/DDBJ databases">
        <authorList>
            <person name="Cucini C."/>
            <person name="Frati F."/>
        </authorList>
    </citation>
    <scope>NUCLEOTIDE SEQUENCE [LARGE SCALE GENOMIC DNA]</scope>
</reference>
<comment type="caution">
    <text evidence="3">The sequence shown here is derived from an EMBL/GenBank/DDBJ whole genome shotgun (WGS) entry which is preliminary data.</text>
</comment>
<feature type="region of interest" description="Disordered" evidence="1">
    <location>
        <begin position="362"/>
        <end position="403"/>
    </location>
</feature>
<gene>
    <name evidence="3" type="ORF">ODALV1_LOCUS16227</name>
</gene>
<feature type="region of interest" description="Disordered" evidence="1">
    <location>
        <begin position="287"/>
        <end position="327"/>
    </location>
</feature>
<keyword evidence="2" id="KW-0732">Signal</keyword>
<evidence type="ECO:0000313" key="3">
    <source>
        <dbReference type="EMBL" id="CAL8113906.1"/>
    </source>
</evidence>
<protein>
    <submittedName>
        <fullName evidence="3">Uncharacterized protein</fullName>
    </submittedName>
</protein>
<name>A0ABP1QXH0_9HEXA</name>
<evidence type="ECO:0000256" key="1">
    <source>
        <dbReference type="SAM" id="MobiDB-lite"/>
    </source>
</evidence>
<feature type="chain" id="PRO_5047396881" evidence="2">
    <location>
        <begin position="21"/>
        <end position="403"/>
    </location>
</feature>
<feature type="compositionally biased region" description="Gly residues" evidence="1">
    <location>
        <begin position="152"/>
        <end position="193"/>
    </location>
</feature>
<dbReference type="EMBL" id="CAXLJM020000049">
    <property type="protein sequence ID" value="CAL8113906.1"/>
    <property type="molecule type" value="Genomic_DNA"/>
</dbReference>
<keyword evidence="4" id="KW-1185">Reference proteome</keyword>
<feature type="compositionally biased region" description="Acidic residues" evidence="1">
    <location>
        <begin position="92"/>
        <end position="121"/>
    </location>
</feature>
<accession>A0ABP1QXH0</accession>
<evidence type="ECO:0000313" key="4">
    <source>
        <dbReference type="Proteomes" id="UP001642540"/>
    </source>
</evidence>
<proteinExistence type="predicted"/>
<organism evidence="3 4">
    <name type="scientific">Orchesella dallaii</name>
    <dbReference type="NCBI Taxonomy" id="48710"/>
    <lineage>
        <taxon>Eukaryota</taxon>
        <taxon>Metazoa</taxon>
        <taxon>Ecdysozoa</taxon>
        <taxon>Arthropoda</taxon>
        <taxon>Hexapoda</taxon>
        <taxon>Collembola</taxon>
        <taxon>Entomobryomorpha</taxon>
        <taxon>Entomobryoidea</taxon>
        <taxon>Orchesellidae</taxon>
        <taxon>Orchesellinae</taxon>
        <taxon>Orchesella</taxon>
    </lineage>
</organism>
<sequence>MKLTVASAIFFAASIAVAVAYPSRRYYEPVSYDDGEYPGGRSLWEGQPQYTLASAPFFYQPRNLDLEDAASRARKYKIVKKKKDQGAPGSGSDEEEDEEPQDDDDESSEEEEDEEEDEEQSLDVPPWEKLFPEEDKNTGTFDDQGGASPDYGQGGQGPSGYGQGGQGPSGYGQGGGQGPSGYPEGQGSGGYGGSLANIPGGAPAPQGSSGGLMSLFTGGSSSSSSSGNGPQSDLGGPPQYREGRPPQYRGRTSLQDVEEPRSGGAVLYDGYRYIPVKPVHVQLGERQAKKIKANKQKQEKTQARSLRTSATSSQQNKKLSTNSNKKIVLVPVRPRDSREIRFSRDEDGVESGPIYAPTEIWRWEGPGGRPLRRRENRPSGLYYAPRPQRGSSSSVRFAEENDY</sequence>
<evidence type="ECO:0000256" key="2">
    <source>
        <dbReference type="SAM" id="SignalP"/>
    </source>
</evidence>
<feature type="compositionally biased region" description="Polar residues" evidence="1">
    <location>
        <begin position="303"/>
        <end position="325"/>
    </location>
</feature>